<dbReference type="PANTHER" id="PTHR37962">
    <property type="entry name" value="MALE STERILE (3) 76CA"/>
    <property type="match status" value="1"/>
</dbReference>
<keyword evidence="2" id="KW-1185">Reference proteome</keyword>
<evidence type="ECO:0000256" key="1">
    <source>
        <dbReference type="SAM" id="MobiDB-lite"/>
    </source>
</evidence>
<feature type="region of interest" description="Disordered" evidence="1">
    <location>
        <begin position="447"/>
        <end position="537"/>
    </location>
</feature>
<dbReference type="InterPro" id="IPR008271">
    <property type="entry name" value="Ser/Thr_kinase_AS"/>
</dbReference>
<organism evidence="2 3">
    <name type="scientific">Angiostrongylus cantonensis</name>
    <name type="common">Rat lungworm</name>
    <dbReference type="NCBI Taxonomy" id="6313"/>
    <lineage>
        <taxon>Eukaryota</taxon>
        <taxon>Metazoa</taxon>
        <taxon>Ecdysozoa</taxon>
        <taxon>Nematoda</taxon>
        <taxon>Chromadorea</taxon>
        <taxon>Rhabditida</taxon>
        <taxon>Rhabditina</taxon>
        <taxon>Rhabditomorpha</taxon>
        <taxon>Strongyloidea</taxon>
        <taxon>Metastrongylidae</taxon>
        <taxon>Angiostrongylus</taxon>
    </lineage>
</organism>
<dbReference type="Proteomes" id="UP000035642">
    <property type="component" value="Unassembled WGS sequence"/>
</dbReference>
<accession>A0A158P980</accession>
<dbReference type="PROSITE" id="PS00108">
    <property type="entry name" value="PROTEIN_KINASE_ST"/>
    <property type="match status" value="1"/>
</dbReference>
<name>A0A158P980_ANGCA</name>
<dbReference type="Gene3D" id="1.10.510.10">
    <property type="entry name" value="Transferase(Phosphotransferase) domain 1"/>
    <property type="match status" value="1"/>
</dbReference>
<dbReference type="PANTHER" id="PTHR37962:SF2">
    <property type="entry name" value="MALE STERILE (3) 76CA"/>
    <property type="match status" value="1"/>
</dbReference>
<reference evidence="3" key="2">
    <citation type="submission" date="2016-04" db="UniProtKB">
        <authorList>
            <consortium name="WormBaseParasite"/>
        </authorList>
    </citation>
    <scope>IDENTIFICATION</scope>
</reference>
<dbReference type="GO" id="GO:0004672">
    <property type="term" value="F:protein kinase activity"/>
    <property type="evidence" value="ECO:0007669"/>
    <property type="project" value="InterPro"/>
</dbReference>
<protein>
    <submittedName>
        <fullName evidence="3">Protein kinase domain-containing protein</fullName>
    </submittedName>
</protein>
<reference evidence="2" key="1">
    <citation type="submission" date="2012-09" db="EMBL/GenBank/DDBJ databases">
        <authorList>
            <person name="Martin A.A."/>
        </authorList>
    </citation>
    <scope>NUCLEOTIDE SEQUENCE</scope>
</reference>
<feature type="compositionally biased region" description="Polar residues" evidence="1">
    <location>
        <begin position="453"/>
        <end position="468"/>
    </location>
</feature>
<feature type="compositionally biased region" description="Basic and acidic residues" evidence="1">
    <location>
        <begin position="497"/>
        <end position="506"/>
    </location>
</feature>
<dbReference type="WBParaSite" id="ACAC_0000794501-mRNA-1">
    <property type="protein sequence ID" value="ACAC_0000794501-mRNA-1"/>
    <property type="gene ID" value="ACAC_0000794501"/>
</dbReference>
<proteinExistence type="predicted"/>
<feature type="compositionally biased region" description="Polar residues" evidence="1">
    <location>
        <begin position="509"/>
        <end position="518"/>
    </location>
</feature>
<dbReference type="InterPro" id="IPR011009">
    <property type="entry name" value="Kinase-like_dom_sf"/>
</dbReference>
<dbReference type="SUPFAM" id="SSF56112">
    <property type="entry name" value="Protein kinase-like (PK-like)"/>
    <property type="match status" value="1"/>
</dbReference>
<evidence type="ECO:0000313" key="2">
    <source>
        <dbReference type="Proteomes" id="UP000035642"/>
    </source>
</evidence>
<evidence type="ECO:0000313" key="3">
    <source>
        <dbReference type="WBParaSite" id="ACAC_0000794501-mRNA-1"/>
    </source>
</evidence>
<dbReference type="AlphaFoldDB" id="A0A158P980"/>
<sequence length="537" mass="59968">MRRQNADGSVKKRDYIQGGVTVWRMPSTVSQSRIGGRSSPSNACTVIAVRMAEVIHRTDTRMPMAVFGKQTCPHRVISCLVNAILDGNSIHEEAVRQRANGVQNFTIPDAIRACRNAVMEVDFCSVPGPLNKELPFYISAIIKRYDIIIIEGAVIATVYADNVGELCHWLCLNIFHESQLQPCCTRTSGSDSGSDSVITKEKKTEVLPVAAKKPVMPGALVKLPHQPKWYNVEILREERPDLFGADGKMAIEFLHSLKYIHRDVKLTNICIGAGPATGRIYLIDYGDAVKQGKKIRYGTPDVYTLPYWSLDAHKRSAAHQRGDAESWFYMIADLLSPGCLPWYGMNSEAEVQAAKAALWKEGGQRLTGNLHIHMLQEVVRTSGENFDHHLARTIARDGIISHLKGPLMLDWAPNVCVNVPAIQQKIFDQKKVKLAILKKKTMKEFQNMDRSVRLNNAPSSVPTGTKQSVHQKTKSRKSQADRSKNIANDPKSLRNVPDMKIDEAKSVRRSSAPNIDQTKSMKKSADDKTLHRSRTKK</sequence>